<dbReference type="AlphaFoldDB" id="A0AAD9K9L2"/>
<name>A0AAD9K9L2_9ANNE</name>
<dbReference type="Proteomes" id="UP001208570">
    <property type="component" value="Unassembled WGS sequence"/>
</dbReference>
<evidence type="ECO:0000313" key="3">
    <source>
        <dbReference type="Proteomes" id="UP001208570"/>
    </source>
</evidence>
<reference evidence="2" key="1">
    <citation type="journal article" date="2023" name="Mol. Biol. Evol.">
        <title>Third-Generation Sequencing Reveals the Adaptive Role of the Epigenome in Three Deep-Sea Polychaetes.</title>
        <authorList>
            <person name="Perez M."/>
            <person name="Aroh O."/>
            <person name="Sun Y."/>
            <person name="Lan Y."/>
            <person name="Juniper S.K."/>
            <person name="Young C.R."/>
            <person name="Angers B."/>
            <person name="Qian P.Y."/>
        </authorList>
    </citation>
    <scope>NUCLEOTIDE SEQUENCE</scope>
    <source>
        <strain evidence="2">P08H-3</strain>
    </source>
</reference>
<evidence type="ECO:0000256" key="1">
    <source>
        <dbReference type="SAM" id="Phobius"/>
    </source>
</evidence>
<keyword evidence="1" id="KW-0812">Transmembrane</keyword>
<dbReference type="EMBL" id="JAODUP010000030">
    <property type="protein sequence ID" value="KAK2167296.1"/>
    <property type="molecule type" value="Genomic_DNA"/>
</dbReference>
<feature type="non-terminal residue" evidence="2">
    <location>
        <position position="1"/>
    </location>
</feature>
<keyword evidence="1" id="KW-1133">Transmembrane helix</keyword>
<sequence length="63" mass="7302">TVWTRLLLLGGGGGGFFCLWQIVIRIKRYKKQTGAVVQFMSYKFTSCIFNWGLKSMYIIALKY</sequence>
<keyword evidence="3" id="KW-1185">Reference proteome</keyword>
<organism evidence="2 3">
    <name type="scientific">Paralvinella palmiformis</name>
    <dbReference type="NCBI Taxonomy" id="53620"/>
    <lineage>
        <taxon>Eukaryota</taxon>
        <taxon>Metazoa</taxon>
        <taxon>Spiralia</taxon>
        <taxon>Lophotrochozoa</taxon>
        <taxon>Annelida</taxon>
        <taxon>Polychaeta</taxon>
        <taxon>Sedentaria</taxon>
        <taxon>Canalipalpata</taxon>
        <taxon>Terebellida</taxon>
        <taxon>Terebelliformia</taxon>
        <taxon>Alvinellidae</taxon>
        <taxon>Paralvinella</taxon>
    </lineage>
</organism>
<comment type="caution">
    <text evidence="2">The sequence shown here is derived from an EMBL/GenBank/DDBJ whole genome shotgun (WGS) entry which is preliminary data.</text>
</comment>
<feature type="transmembrane region" description="Helical" evidence="1">
    <location>
        <begin position="6"/>
        <end position="24"/>
    </location>
</feature>
<gene>
    <name evidence="2" type="ORF">LSH36_30g09022</name>
</gene>
<keyword evidence="1" id="KW-0472">Membrane</keyword>
<proteinExistence type="predicted"/>
<evidence type="ECO:0000313" key="2">
    <source>
        <dbReference type="EMBL" id="KAK2167296.1"/>
    </source>
</evidence>
<protein>
    <submittedName>
        <fullName evidence="2">Uncharacterized protein</fullName>
    </submittedName>
</protein>
<accession>A0AAD9K9L2</accession>